<name>A0ABN8PTN5_9CNID</name>
<accession>A0ABN8PTN5</accession>
<keyword evidence="2" id="KW-1185">Reference proteome</keyword>
<dbReference type="Proteomes" id="UP001159405">
    <property type="component" value="Unassembled WGS sequence"/>
</dbReference>
<reference evidence="1 2" key="1">
    <citation type="submission" date="2022-05" db="EMBL/GenBank/DDBJ databases">
        <authorList>
            <consortium name="Genoscope - CEA"/>
            <person name="William W."/>
        </authorList>
    </citation>
    <scope>NUCLEOTIDE SEQUENCE [LARGE SCALE GENOMIC DNA]</scope>
</reference>
<comment type="caution">
    <text evidence="1">The sequence shown here is derived from an EMBL/GenBank/DDBJ whole genome shotgun (WGS) entry which is preliminary data.</text>
</comment>
<proteinExistence type="predicted"/>
<gene>
    <name evidence="1" type="ORF">PLOB_00046529</name>
</gene>
<evidence type="ECO:0000313" key="2">
    <source>
        <dbReference type="Proteomes" id="UP001159405"/>
    </source>
</evidence>
<sequence length="134" mass="15506">MSTIKSDNTNSDNHRGYIQNLSPIKRSRNQNQWFDFDLQTSPSKLRRVVGFNIASHSTLQEHEASKTAVTFKTLRKMTIIKSYSTNNQWSGLRQPLTLILTISPSINLKRLYPQLSLPKRLHLKSSPHFKSIRK</sequence>
<protein>
    <submittedName>
        <fullName evidence="1">Uncharacterized protein</fullName>
    </submittedName>
</protein>
<organism evidence="1 2">
    <name type="scientific">Porites lobata</name>
    <dbReference type="NCBI Taxonomy" id="104759"/>
    <lineage>
        <taxon>Eukaryota</taxon>
        <taxon>Metazoa</taxon>
        <taxon>Cnidaria</taxon>
        <taxon>Anthozoa</taxon>
        <taxon>Hexacorallia</taxon>
        <taxon>Scleractinia</taxon>
        <taxon>Fungiina</taxon>
        <taxon>Poritidae</taxon>
        <taxon>Porites</taxon>
    </lineage>
</organism>
<evidence type="ECO:0000313" key="1">
    <source>
        <dbReference type="EMBL" id="CAH3148278.1"/>
    </source>
</evidence>
<dbReference type="EMBL" id="CALNXK010000083">
    <property type="protein sequence ID" value="CAH3148278.1"/>
    <property type="molecule type" value="Genomic_DNA"/>
</dbReference>